<accession>A0A835MDN1</accession>
<dbReference type="AlphaFoldDB" id="A0A835MDN1"/>
<dbReference type="EMBL" id="JADGMS010000018">
    <property type="protein sequence ID" value="KAF9662405.1"/>
    <property type="molecule type" value="Genomic_DNA"/>
</dbReference>
<evidence type="ECO:0000313" key="1">
    <source>
        <dbReference type="EMBL" id="KAF9662405.1"/>
    </source>
</evidence>
<organism evidence="1 2">
    <name type="scientific">Salix dunnii</name>
    <dbReference type="NCBI Taxonomy" id="1413687"/>
    <lineage>
        <taxon>Eukaryota</taxon>
        <taxon>Viridiplantae</taxon>
        <taxon>Streptophyta</taxon>
        <taxon>Embryophyta</taxon>
        <taxon>Tracheophyta</taxon>
        <taxon>Spermatophyta</taxon>
        <taxon>Magnoliopsida</taxon>
        <taxon>eudicotyledons</taxon>
        <taxon>Gunneridae</taxon>
        <taxon>Pentapetalae</taxon>
        <taxon>rosids</taxon>
        <taxon>fabids</taxon>
        <taxon>Malpighiales</taxon>
        <taxon>Salicaceae</taxon>
        <taxon>Saliceae</taxon>
        <taxon>Salix</taxon>
    </lineage>
</organism>
<evidence type="ECO:0000313" key="2">
    <source>
        <dbReference type="Proteomes" id="UP000657918"/>
    </source>
</evidence>
<gene>
    <name evidence="1" type="ORF">SADUNF_Sadunf18G0049900</name>
</gene>
<sequence>MVVFSHISNPLQRKLEKIALHFMFPINASWVVETKVGNSSTGSPYISTYPGYSSEDKNFDLPPSSSLKEIIDFSLVILDLYKGFNPQSRLNNIPKVIATLVESSTTPSAPYEGYTTNMMGDFWIQIIFPMKLKMMVDKEFILMRASGEPNHLYGCLIASIEPLSTTDFEEWESRNDSLVMVNSGLIQSSSELQFIPIIPSWKARHIREIC</sequence>
<protein>
    <submittedName>
        <fullName evidence="1">Uncharacterized protein</fullName>
    </submittedName>
</protein>
<dbReference type="Proteomes" id="UP000657918">
    <property type="component" value="Unassembled WGS sequence"/>
</dbReference>
<proteinExistence type="predicted"/>
<name>A0A835MDN1_9ROSI</name>
<keyword evidence="2" id="KW-1185">Reference proteome</keyword>
<comment type="caution">
    <text evidence="1">The sequence shown here is derived from an EMBL/GenBank/DDBJ whole genome shotgun (WGS) entry which is preliminary data.</text>
</comment>
<reference evidence="1 2" key="1">
    <citation type="submission" date="2020-10" db="EMBL/GenBank/DDBJ databases">
        <title>Plant Genome Project.</title>
        <authorList>
            <person name="Zhang R.-G."/>
        </authorList>
    </citation>
    <scope>NUCLEOTIDE SEQUENCE [LARGE SCALE GENOMIC DNA]</scope>
    <source>
        <strain evidence="1">FAFU-HL-1</strain>
        <tissue evidence="1">Leaf</tissue>
    </source>
</reference>